<accession>A0ABV0JSK5</accession>
<comment type="caution">
    <text evidence="1">The sequence shown here is derived from an EMBL/GenBank/DDBJ whole genome shotgun (WGS) entry which is preliminary data.</text>
</comment>
<proteinExistence type="predicted"/>
<name>A0ABV0JSK5_9CYAN</name>
<sequence length="76" mass="8805">MTYFNQLHPWCIIHPLPSLQSLVVARFRRRSDAQAHLQILQRMVAGATYEIIFDVTPEPANQTNEMQLPQPNPHLN</sequence>
<keyword evidence="2" id="KW-1185">Reference proteome</keyword>
<organism evidence="1 2">
    <name type="scientific">Funiculus sociatus GB2-A5</name>
    <dbReference type="NCBI Taxonomy" id="2933946"/>
    <lineage>
        <taxon>Bacteria</taxon>
        <taxon>Bacillati</taxon>
        <taxon>Cyanobacteriota</taxon>
        <taxon>Cyanophyceae</taxon>
        <taxon>Coleofasciculales</taxon>
        <taxon>Coleofasciculaceae</taxon>
        <taxon>Funiculus</taxon>
    </lineage>
</organism>
<protein>
    <submittedName>
        <fullName evidence="1">Uncharacterized protein</fullName>
    </submittedName>
</protein>
<reference evidence="1 2" key="1">
    <citation type="submission" date="2022-04" db="EMBL/GenBank/DDBJ databases">
        <title>Positive selection, recombination, and allopatry shape intraspecific diversity of widespread and dominant cyanobacteria.</title>
        <authorList>
            <person name="Wei J."/>
            <person name="Shu W."/>
            <person name="Hu C."/>
        </authorList>
    </citation>
    <scope>NUCLEOTIDE SEQUENCE [LARGE SCALE GENOMIC DNA]</scope>
    <source>
        <strain evidence="1 2">GB2-A5</strain>
    </source>
</reference>
<evidence type="ECO:0000313" key="2">
    <source>
        <dbReference type="Proteomes" id="UP001442494"/>
    </source>
</evidence>
<gene>
    <name evidence="1" type="ORF">NDI37_18390</name>
</gene>
<evidence type="ECO:0000313" key="1">
    <source>
        <dbReference type="EMBL" id="MEP0866430.1"/>
    </source>
</evidence>
<dbReference type="EMBL" id="JAMPKK010000043">
    <property type="protein sequence ID" value="MEP0866430.1"/>
    <property type="molecule type" value="Genomic_DNA"/>
</dbReference>
<dbReference type="Proteomes" id="UP001442494">
    <property type="component" value="Unassembled WGS sequence"/>
</dbReference>
<dbReference type="RefSeq" id="WP_190422815.1">
    <property type="nucleotide sequence ID" value="NZ_JAMPKK010000043.1"/>
</dbReference>